<dbReference type="InterPro" id="IPR001480">
    <property type="entry name" value="Bulb-type_lectin_dom"/>
</dbReference>
<keyword evidence="3 14" id="KW-0723">Serine/threonine-protein kinase</keyword>
<keyword evidence="16" id="KW-0472">Membrane</keyword>
<feature type="domain" description="Protein kinase" evidence="17">
    <location>
        <begin position="576"/>
        <end position="863"/>
    </location>
</feature>
<evidence type="ECO:0000256" key="2">
    <source>
        <dbReference type="ARBA" id="ARBA00022475"/>
    </source>
</evidence>
<evidence type="ECO:0000256" key="12">
    <source>
        <dbReference type="ARBA" id="ARBA00047899"/>
    </source>
</evidence>
<evidence type="ECO:0000256" key="11">
    <source>
        <dbReference type="ARBA" id="ARBA00023180"/>
    </source>
</evidence>
<dbReference type="InterPro" id="IPR000858">
    <property type="entry name" value="S_locus_glycoprot_dom"/>
</dbReference>
<comment type="subcellular location">
    <subcellularLocation>
        <location evidence="1">Cell membrane</location>
        <topology evidence="1">Single-pass type I membrane protein</topology>
    </subcellularLocation>
</comment>
<dbReference type="CDD" id="cd14066">
    <property type="entry name" value="STKc_IRAK"/>
    <property type="match status" value="1"/>
</dbReference>
<keyword evidence="11" id="KW-0325">Glycoprotein</keyword>
<dbReference type="PIRSF" id="PIRSF000641">
    <property type="entry name" value="SRK"/>
    <property type="match status" value="1"/>
</dbReference>
<evidence type="ECO:0000259" key="19">
    <source>
        <dbReference type="PROSITE" id="PS50948"/>
    </source>
</evidence>
<dbReference type="CDD" id="cd01098">
    <property type="entry name" value="PAN_AP_plant"/>
    <property type="match status" value="1"/>
</dbReference>
<keyword evidence="5 14" id="KW-0808">Transferase</keyword>
<evidence type="ECO:0000256" key="6">
    <source>
        <dbReference type="ARBA" id="ARBA00022729"/>
    </source>
</evidence>
<dbReference type="GO" id="GO:0004674">
    <property type="term" value="F:protein serine/threonine kinase activity"/>
    <property type="evidence" value="ECO:0007669"/>
    <property type="project" value="UniProtKB-KW"/>
</dbReference>
<keyword evidence="21" id="KW-1185">Reference proteome</keyword>
<dbReference type="InterPro" id="IPR000719">
    <property type="entry name" value="Prot_kinase_dom"/>
</dbReference>
<dbReference type="CDD" id="cd00028">
    <property type="entry name" value="B_lectin"/>
    <property type="match status" value="1"/>
</dbReference>
<dbReference type="Pfam" id="PF08276">
    <property type="entry name" value="PAN_2"/>
    <property type="match status" value="1"/>
</dbReference>
<evidence type="ECO:0000256" key="3">
    <source>
        <dbReference type="ARBA" id="ARBA00022527"/>
    </source>
</evidence>
<dbReference type="EC" id="2.7.11.1" evidence="14"/>
<keyword evidence="10" id="KW-1015">Disulfide bond</keyword>
<dbReference type="Pfam" id="PF01453">
    <property type="entry name" value="B_lectin"/>
    <property type="match status" value="1"/>
</dbReference>
<dbReference type="SUPFAM" id="SSF56112">
    <property type="entry name" value="Protein kinase-like (PK-like)"/>
    <property type="match status" value="1"/>
</dbReference>
<gene>
    <name evidence="20" type="ORF">MUK42_17713</name>
</gene>
<name>A0A9E7KV66_9LILI</name>
<dbReference type="GO" id="GO:0051707">
    <property type="term" value="P:response to other organism"/>
    <property type="evidence" value="ECO:0007669"/>
    <property type="project" value="UniProtKB-ARBA"/>
</dbReference>
<dbReference type="PANTHER" id="PTHR27002:SF1095">
    <property type="entry name" value="G-TYPE LECTIN S-RECEPTOR-LIKE SERINE_THREONINE-PROTEIN KINASE RKS1"/>
    <property type="match status" value="1"/>
</dbReference>
<dbReference type="GO" id="GO:0048544">
    <property type="term" value="P:recognition of pollen"/>
    <property type="evidence" value="ECO:0007669"/>
    <property type="project" value="InterPro"/>
</dbReference>
<proteinExistence type="inferred from homology"/>
<dbReference type="Pfam" id="PF07714">
    <property type="entry name" value="PK_Tyr_Ser-Thr"/>
    <property type="match status" value="1"/>
</dbReference>
<evidence type="ECO:0000256" key="7">
    <source>
        <dbReference type="ARBA" id="ARBA00022741"/>
    </source>
</evidence>
<evidence type="ECO:0000313" key="20">
    <source>
        <dbReference type="EMBL" id="URE35333.1"/>
    </source>
</evidence>
<dbReference type="Gene3D" id="3.30.200.20">
    <property type="entry name" value="Phosphorylase Kinase, domain 1"/>
    <property type="match status" value="1"/>
</dbReference>
<dbReference type="SMART" id="SM00108">
    <property type="entry name" value="B_lectin"/>
    <property type="match status" value="1"/>
</dbReference>
<dbReference type="InterPro" id="IPR008271">
    <property type="entry name" value="Ser/Thr_kinase_AS"/>
</dbReference>
<sequence>MGDEKRCGPRRLRIRGERTTMVTLGMECCDHHEGMGRMECRETGGTGRGMLCPWTSIFEPGLGRIPGCRWLRIRMSMMGVKRLTPGEFISLNETLVSDAGGFVFGFFSPTNSTGDFYAGVWYNIPQRTVIWVANREKPINDSSATLRISDDSNLVIMDSEGGIFWSSNLSGFGTPGNDTAAVLLNSGDLVLRANSDNILWQSFDHPTDTFVPGMKIQYNYGNHSTRYITSWKDANDPSPGNFSLGIDSRTPTQLLIWSGTKLYWRSQVWSGKMFTGSRAINTTAVAYLTVLADDDEIYITLSVSDASLYVRYTLNYLGQIELLSWDNSSKNWTKYSSMPNYKCETYGWCGQFTYCDSTESVPACKCMEGFEPKVQSDWETGNFSAGCIRKKALRCGDGDGFLRVEGMKLPDHVVFLRNRNIRDCRTACLTNCSCTAYAYSDVTTGNATVSQCLVWVGELIDTEMVRGGGEDLYLRLMDISLGTSGSKMKTRRIVLIVSLSAIVVSLACIFILWKFSEVLGVFKDRKKGKLLTELSSSTDFANNISGSNEFIEGQPHQGPELPLIGFENILFATNNFSDSNKLGQGGFGIVYKGNLPGGQEIAVKRLLRGSRQGLEEFKTEVILIAKLQHRNLVKLLACCIHGEEKLLVYEFMPNKSLDFFLFDPTQKAKLDWGKRFNIIKGIARALLYLHQDSRLRIIHRDLKASNILLDAEMNPKISDFGMARIFGGNQDEANTNTVVGTYGYMSPEYAMEGLFSVKSDVYSYGVLLLEIVSGFRNTSFHFIMDFPNLLAYAWKLWNEGKANDCVDSSIADACSPTEVLRSIHVGLLCVQDSPNDRPAMSSVVFMLENEEATISAAPKQPIFTIQRNLNPDTGHPPDGSYEVYSYNNVTVTAAEGR</sequence>
<keyword evidence="7 14" id="KW-0547">Nucleotide-binding</keyword>
<evidence type="ECO:0000256" key="10">
    <source>
        <dbReference type="ARBA" id="ARBA00023157"/>
    </source>
</evidence>
<evidence type="ECO:0000259" key="18">
    <source>
        <dbReference type="PROSITE" id="PS50927"/>
    </source>
</evidence>
<accession>A0A9E7KV66</accession>
<protein>
    <recommendedName>
        <fullName evidence="14">Receptor-like serine/threonine-protein kinase</fullName>
        <ecNumber evidence="14">2.7.11.1</ecNumber>
    </recommendedName>
</protein>
<evidence type="ECO:0000256" key="1">
    <source>
        <dbReference type="ARBA" id="ARBA00004251"/>
    </source>
</evidence>
<dbReference type="AlphaFoldDB" id="A0A9E7KV66"/>
<keyword evidence="4" id="KW-0245">EGF-like domain</keyword>
<keyword evidence="16" id="KW-1133">Transmembrane helix</keyword>
<dbReference type="InterPro" id="IPR036426">
    <property type="entry name" value="Bulb-type_lectin_dom_sf"/>
</dbReference>
<dbReference type="PANTHER" id="PTHR27002">
    <property type="entry name" value="RECEPTOR-LIKE SERINE/THREONINE-PROTEIN KINASE SD1-8"/>
    <property type="match status" value="1"/>
</dbReference>
<evidence type="ECO:0000259" key="17">
    <source>
        <dbReference type="PROSITE" id="PS50011"/>
    </source>
</evidence>
<keyword evidence="6" id="KW-0732">Signal</keyword>
<evidence type="ECO:0000256" key="8">
    <source>
        <dbReference type="ARBA" id="ARBA00022777"/>
    </source>
</evidence>
<evidence type="ECO:0000256" key="13">
    <source>
        <dbReference type="ARBA" id="ARBA00048679"/>
    </source>
</evidence>
<dbReference type="InterPro" id="IPR001245">
    <property type="entry name" value="Ser-Thr/Tyr_kinase_cat_dom"/>
</dbReference>
<feature type="transmembrane region" description="Helical" evidence="16">
    <location>
        <begin position="493"/>
        <end position="513"/>
    </location>
</feature>
<dbReference type="Gene3D" id="1.10.510.10">
    <property type="entry name" value="Transferase(Phosphotransferase) domain 1"/>
    <property type="match status" value="1"/>
</dbReference>
<dbReference type="InterPro" id="IPR003609">
    <property type="entry name" value="Pan_app"/>
</dbReference>
<dbReference type="EMBL" id="CP097510">
    <property type="protein sequence ID" value="URE35333.1"/>
    <property type="molecule type" value="Genomic_DNA"/>
</dbReference>
<dbReference type="InterPro" id="IPR011009">
    <property type="entry name" value="Kinase-like_dom_sf"/>
</dbReference>
<keyword evidence="2" id="KW-1003">Cell membrane</keyword>
<comment type="catalytic activity">
    <reaction evidence="13 14">
        <text>L-seryl-[protein] + ATP = O-phospho-L-seryl-[protein] + ADP + H(+)</text>
        <dbReference type="Rhea" id="RHEA:17989"/>
        <dbReference type="Rhea" id="RHEA-COMP:9863"/>
        <dbReference type="Rhea" id="RHEA-COMP:11604"/>
        <dbReference type="ChEBI" id="CHEBI:15378"/>
        <dbReference type="ChEBI" id="CHEBI:29999"/>
        <dbReference type="ChEBI" id="CHEBI:30616"/>
        <dbReference type="ChEBI" id="CHEBI:83421"/>
        <dbReference type="ChEBI" id="CHEBI:456216"/>
        <dbReference type="EC" id="2.7.11.1"/>
    </reaction>
</comment>
<evidence type="ECO:0000256" key="5">
    <source>
        <dbReference type="ARBA" id="ARBA00022679"/>
    </source>
</evidence>
<evidence type="ECO:0000256" key="15">
    <source>
        <dbReference type="PROSITE-ProRule" id="PRU10141"/>
    </source>
</evidence>
<dbReference type="InterPro" id="IPR024171">
    <property type="entry name" value="SRK-like_kinase"/>
</dbReference>
<dbReference type="FunFam" id="1.10.510.10:FF:000060">
    <property type="entry name" value="G-type lectin S-receptor-like serine/threonine-protein kinase"/>
    <property type="match status" value="1"/>
</dbReference>
<feature type="domain" description="Bulb-type lectin" evidence="18">
    <location>
        <begin position="80"/>
        <end position="204"/>
    </location>
</feature>
<dbReference type="Proteomes" id="UP001055439">
    <property type="component" value="Chromosome 8"/>
</dbReference>
<organism evidence="20 21">
    <name type="scientific">Musa troglodytarum</name>
    <name type="common">fe'i banana</name>
    <dbReference type="NCBI Taxonomy" id="320322"/>
    <lineage>
        <taxon>Eukaryota</taxon>
        <taxon>Viridiplantae</taxon>
        <taxon>Streptophyta</taxon>
        <taxon>Embryophyta</taxon>
        <taxon>Tracheophyta</taxon>
        <taxon>Spermatophyta</taxon>
        <taxon>Magnoliopsida</taxon>
        <taxon>Liliopsida</taxon>
        <taxon>Zingiberales</taxon>
        <taxon>Musaceae</taxon>
        <taxon>Musa</taxon>
    </lineage>
</organism>
<feature type="domain" description="Apple" evidence="19">
    <location>
        <begin position="395"/>
        <end position="477"/>
    </location>
</feature>
<keyword evidence="9 14" id="KW-0067">ATP-binding</keyword>
<evidence type="ECO:0000256" key="14">
    <source>
        <dbReference type="PIRNR" id="PIRNR000641"/>
    </source>
</evidence>
<feature type="binding site" evidence="15">
    <location>
        <position position="604"/>
    </location>
    <ligand>
        <name>ATP</name>
        <dbReference type="ChEBI" id="CHEBI:30616"/>
    </ligand>
</feature>
<evidence type="ECO:0000256" key="16">
    <source>
        <dbReference type="SAM" id="Phobius"/>
    </source>
</evidence>
<evidence type="ECO:0000256" key="4">
    <source>
        <dbReference type="ARBA" id="ARBA00022536"/>
    </source>
</evidence>
<keyword evidence="8 14" id="KW-0418">Kinase</keyword>
<evidence type="ECO:0000313" key="21">
    <source>
        <dbReference type="Proteomes" id="UP001055439"/>
    </source>
</evidence>
<dbReference type="SMART" id="SM00473">
    <property type="entry name" value="PAN_AP"/>
    <property type="match status" value="1"/>
</dbReference>
<dbReference type="InterPro" id="IPR017441">
    <property type="entry name" value="Protein_kinase_ATP_BS"/>
</dbReference>
<keyword evidence="16" id="KW-0812">Transmembrane</keyword>
<reference evidence="20" key="1">
    <citation type="submission" date="2022-05" db="EMBL/GenBank/DDBJ databases">
        <title>The Musa troglodytarum L. genome provides insights into the mechanism of non-climacteric behaviour and enrichment of carotenoids.</title>
        <authorList>
            <person name="Wang J."/>
        </authorList>
    </citation>
    <scope>NUCLEOTIDE SEQUENCE</scope>
    <source>
        <tissue evidence="20">Leaf</tissue>
    </source>
</reference>
<dbReference type="SUPFAM" id="SSF51110">
    <property type="entry name" value="alpha-D-mannose-specific plant lectins"/>
    <property type="match status" value="1"/>
</dbReference>
<comment type="similarity">
    <text evidence="14">Belongs to the protein kinase superfamily. Ser/Thr protein kinase family.</text>
</comment>
<dbReference type="PROSITE" id="PS50927">
    <property type="entry name" value="BULB_LECTIN"/>
    <property type="match status" value="1"/>
</dbReference>
<dbReference type="PROSITE" id="PS50948">
    <property type="entry name" value="PAN"/>
    <property type="match status" value="1"/>
</dbReference>
<dbReference type="PROSITE" id="PS50011">
    <property type="entry name" value="PROTEIN_KINASE_DOM"/>
    <property type="match status" value="1"/>
</dbReference>
<dbReference type="OrthoDB" id="4062651at2759"/>
<dbReference type="SMART" id="SM00220">
    <property type="entry name" value="S_TKc"/>
    <property type="match status" value="1"/>
</dbReference>
<evidence type="ECO:0000256" key="9">
    <source>
        <dbReference type="ARBA" id="ARBA00022840"/>
    </source>
</evidence>
<dbReference type="PROSITE" id="PS00107">
    <property type="entry name" value="PROTEIN_KINASE_ATP"/>
    <property type="match status" value="1"/>
</dbReference>
<dbReference type="GO" id="GO:0005524">
    <property type="term" value="F:ATP binding"/>
    <property type="evidence" value="ECO:0007669"/>
    <property type="project" value="UniProtKB-UniRule"/>
</dbReference>
<dbReference type="GO" id="GO:0005886">
    <property type="term" value="C:plasma membrane"/>
    <property type="evidence" value="ECO:0007669"/>
    <property type="project" value="UniProtKB-SubCell"/>
</dbReference>
<dbReference type="PROSITE" id="PS00108">
    <property type="entry name" value="PROTEIN_KINASE_ST"/>
    <property type="match status" value="1"/>
</dbReference>
<dbReference type="Pfam" id="PF00954">
    <property type="entry name" value="S_locus_glycop"/>
    <property type="match status" value="1"/>
</dbReference>
<dbReference type="FunFam" id="3.30.200.20:FF:000195">
    <property type="entry name" value="G-type lectin S-receptor-like serine/threonine-protein kinase"/>
    <property type="match status" value="1"/>
</dbReference>
<dbReference type="Gene3D" id="2.90.10.10">
    <property type="entry name" value="Bulb-type lectin domain"/>
    <property type="match status" value="1"/>
</dbReference>
<comment type="catalytic activity">
    <reaction evidence="12 14">
        <text>L-threonyl-[protein] + ATP = O-phospho-L-threonyl-[protein] + ADP + H(+)</text>
        <dbReference type="Rhea" id="RHEA:46608"/>
        <dbReference type="Rhea" id="RHEA-COMP:11060"/>
        <dbReference type="Rhea" id="RHEA-COMP:11605"/>
        <dbReference type="ChEBI" id="CHEBI:15378"/>
        <dbReference type="ChEBI" id="CHEBI:30013"/>
        <dbReference type="ChEBI" id="CHEBI:30616"/>
        <dbReference type="ChEBI" id="CHEBI:61977"/>
        <dbReference type="ChEBI" id="CHEBI:456216"/>
        <dbReference type="EC" id="2.7.11.1"/>
    </reaction>
</comment>